<evidence type="ECO:0000313" key="9">
    <source>
        <dbReference type="Proteomes" id="UP001233999"/>
    </source>
</evidence>
<keyword evidence="3" id="KW-0862">Zinc</keyword>
<evidence type="ECO:0000313" key="8">
    <source>
        <dbReference type="EMBL" id="KAJ9589722.1"/>
    </source>
</evidence>
<organism evidence="8 9">
    <name type="scientific">Diploptera punctata</name>
    <name type="common">Pacific beetle cockroach</name>
    <dbReference type="NCBI Taxonomy" id="6984"/>
    <lineage>
        <taxon>Eukaryota</taxon>
        <taxon>Metazoa</taxon>
        <taxon>Ecdysozoa</taxon>
        <taxon>Arthropoda</taxon>
        <taxon>Hexapoda</taxon>
        <taxon>Insecta</taxon>
        <taxon>Pterygota</taxon>
        <taxon>Neoptera</taxon>
        <taxon>Polyneoptera</taxon>
        <taxon>Dictyoptera</taxon>
        <taxon>Blattodea</taxon>
        <taxon>Blaberoidea</taxon>
        <taxon>Blaberidae</taxon>
        <taxon>Diplopterinae</taxon>
        <taxon>Diploptera</taxon>
    </lineage>
</organism>
<gene>
    <name evidence="8" type="ORF">L9F63_017061</name>
</gene>
<feature type="non-terminal residue" evidence="8">
    <location>
        <position position="159"/>
    </location>
</feature>
<dbReference type="AlphaFoldDB" id="A0AAD8EHG0"/>
<evidence type="ECO:0000256" key="3">
    <source>
        <dbReference type="ARBA" id="ARBA00022833"/>
    </source>
</evidence>
<comment type="caution">
    <text evidence="8">The sequence shown here is derived from an EMBL/GenBank/DDBJ whole genome shotgun (WGS) entry which is preliminary data.</text>
</comment>
<dbReference type="PROSITE" id="PS50950">
    <property type="entry name" value="ZF_THAP"/>
    <property type="match status" value="1"/>
</dbReference>
<evidence type="ECO:0000256" key="6">
    <source>
        <dbReference type="SAM" id="MobiDB-lite"/>
    </source>
</evidence>
<keyword evidence="4 5" id="KW-0238">DNA-binding</keyword>
<evidence type="ECO:0000256" key="4">
    <source>
        <dbReference type="ARBA" id="ARBA00023125"/>
    </source>
</evidence>
<evidence type="ECO:0000256" key="5">
    <source>
        <dbReference type="PROSITE-ProRule" id="PRU00309"/>
    </source>
</evidence>
<dbReference type="EMBL" id="JASPKZ010004914">
    <property type="protein sequence ID" value="KAJ9589722.1"/>
    <property type="molecule type" value="Genomic_DNA"/>
</dbReference>
<accession>A0AAD8EHG0</accession>
<evidence type="ECO:0000259" key="7">
    <source>
        <dbReference type="PROSITE" id="PS50950"/>
    </source>
</evidence>
<dbReference type="GO" id="GO:0008270">
    <property type="term" value="F:zinc ion binding"/>
    <property type="evidence" value="ECO:0007669"/>
    <property type="project" value="UniProtKB-KW"/>
</dbReference>
<keyword evidence="1" id="KW-0479">Metal-binding</keyword>
<dbReference type="GO" id="GO:0003677">
    <property type="term" value="F:DNA binding"/>
    <property type="evidence" value="ECO:0007669"/>
    <property type="project" value="UniProtKB-UniRule"/>
</dbReference>
<reference evidence="8" key="1">
    <citation type="journal article" date="2023" name="IScience">
        <title>Live-bearing cockroach genome reveals convergent evolutionary mechanisms linked to viviparity in insects and beyond.</title>
        <authorList>
            <person name="Fouks B."/>
            <person name="Harrison M.C."/>
            <person name="Mikhailova A.A."/>
            <person name="Marchal E."/>
            <person name="English S."/>
            <person name="Carruthers M."/>
            <person name="Jennings E.C."/>
            <person name="Chiamaka E.L."/>
            <person name="Frigard R.A."/>
            <person name="Pippel M."/>
            <person name="Attardo G.M."/>
            <person name="Benoit J.B."/>
            <person name="Bornberg-Bauer E."/>
            <person name="Tobe S.S."/>
        </authorList>
    </citation>
    <scope>NUCLEOTIDE SEQUENCE</scope>
    <source>
        <strain evidence="8">Stay&amp;Tobe</strain>
    </source>
</reference>
<feature type="region of interest" description="Disordered" evidence="6">
    <location>
        <begin position="62"/>
        <end position="159"/>
    </location>
</feature>
<protein>
    <recommendedName>
        <fullName evidence="7">THAP-type domain-containing protein</fullName>
    </recommendedName>
</protein>
<dbReference type="Proteomes" id="UP001233999">
    <property type="component" value="Unassembled WGS sequence"/>
</dbReference>
<evidence type="ECO:0000256" key="2">
    <source>
        <dbReference type="ARBA" id="ARBA00022771"/>
    </source>
</evidence>
<reference evidence="8" key="2">
    <citation type="submission" date="2023-05" db="EMBL/GenBank/DDBJ databases">
        <authorList>
            <person name="Fouks B."/>
        </authorList>
    </citation>
    <scope>NUCLEOTIDE SEQUENCE</scope>
    <source>
        <strain evidence="8">Stay&amp;Tobe</strain>
        <tissue evidence="8">Testes</tissue>
    </source>
</reference>
<feature type="domain" description="THAP-type" evidence="7">
    <location>
        <begin position="1"/>
        <end position="55"/>
    </location>
</feature>
<feature type="compositionally biased region" description="Polar residues" evidence="6">
    <location>
        <begin position="68"/>
        <end position="79"/>
    </location>
</feature>
<keyword evidence="9" id="KW-1185">Reference proteome</keyword>
<proteinExistence type="predicted"/>
<name>A0AAD8EHG0_DIPPU</name>
<feature type="compositionally biased region" description="Polar residues" evidence="6">
    <location>
        <begin position="150"/>
        <end position="159"/>
    </location>
</feature>
<dbReference type="InterPro" id="IPR006612">
    <property type="entry name" value="THAP_Znf"/>
</dbReference>
<sequence length="159" mass="17934">AEEWVRFSNNPDLRVEEAHLYAKRGRVMCHRHFVSSQFTTPKRLRLNRGAIPTILNSSDEVYDAPEQGVSSPHNFCTKDSPSRDDVGLEGYDSCENDAEEADSRIKNESLIPEVTLTIPVKEEKEEENEGSSGIPFEYSIQQDEDKGNHPKQNGNISPT</sequence>
<keyword evidence="2 5" id="KW-0863">Zinc-finger</keyword>
<evidence type="ECO:0000256" key="1">
    <source>
        <dbReference type="ARBA" id="ARBA00022723"/>
    </source>
</evidence>